<keyword evidence="3" id="KW-0808">Transferase</keyword>
<evidence type="ECO:0000313" key="3">
    <source>
        <dbReference type="EMBL" id="RZS58077.1"/>
    </source>
</evidence>
<accession>A0A4Q7LUY6</accession>
<dbReference type="PROSITE" id="PS51833">
    <property type="entry name" value="HDOD"/>
    <property type="match status" value="1"/>
</dbReference>
<dbReference type="Gene3D" id="1.10.3210.10">
    <property type="entry name" value="Hypothetical protein af1432"/>
    <property type="match status" value="1"/>
</dbReference>
<evidence type="ECO:0000259" key="1">
    <source>
        <dbReference type="PROSITE" id="PS50011"/>
    </source>
</evidence>
<dbReference type="SUPFAM" id="SSF109604">
    <property type="entry name" value="HD-domain/PDEase-like"/>
    <property type="match status" value="1"/>
</dbReference>
<dbReference type="Gene3D" id="3.30.200.20">
    <property type="entry name" value="Phosphorylase Kinase, domain 1"/>
    <property type="match status" value="1"/>
</dbReference>
<dbReference type="InterPro" id="IPR011009">
    <property type="entry name" value="Kinase-like_dom_sf"/>
</dbReference>
<dbReference type="EMBL" id="SGWV01000007">
    <property type="protein sequence ID" value="RZS58077.1"/>
    <property type="molecule type" value="Genomic_DNA"/>
</dbReference>
<protein>
    <submittedName>
        <fullName evidence="3">Non-specific serine/threonine protein kinase</fullName>
    </submittedName>
</protein>
<dbReference type="PANTHER" id="PTHR33525:SF4">
    <property type="entry name" value="CYCLIC DI-GMP PHOSPHODIESTERASE CDGJ"/>
    <property type="match status" value="1"/>
</dbReference>
<sequence>MPPPSPPSRAPTDASPRAATALARTFGRFELRELMGRSSQTMAWLARDPRVQQDVWLLIARHPIDDRLELAAAVDNLRRAARLEHPRLLTSVESGAHAGRAFVVCDRPQGATTLAQQLAERKPGPPVEVAGWAIDALEGLAYVHDAGFAHGDVGLHTLFVTKNGRLMVWGCGMPGSRTPLSADTVSGDPEDPISARRHLTTDRDVLAIGLLLYGWIAQAPALDETDLPSAINRLGQDIVRLPWSLPAPVSDALRAIINRATDRHERRRYLGARSLERALSGWRQVESSDRGGPLALLLDRLRVNGHLPALPGLAQRVVQLSRMETRRLDELTDVVLEDPALSFELLRSVNSASIGLMSDDGVTTVRRAIQLIGLTGVRRAASTLRAWPGPLRDGAAERLERAMRRACMAGHLAEVLVPAGLDAEGALIAAQLQHLGRLVTYYHFPDEAVQIRQLMQPGPPLREGDPVTPGLSEDAAAMAVLGVDLQSMANALARHWGLDESVQETMLPLPPGQSVVAPHTVDGWLRVVSSCANETLQAFDAPVAAQPRALAQVANRYARALGVSVESLKQAYLDARDKLARHLQVKAA</sequence>
<evidence type="ECO:0000313" key="4">
    <source>
        <dbReference type="Proteomes" id="UP000293433"/>
    </source>
</evidence>
<feature type="domain" description="HDOD" evidence="2">
    <location>
        <begin position="307"/>
        <end position="512"/>
    </location>
</feature>
<dbReference type="Gene3D" id="1.10.510.10">
    <property type="entry name" value="Transferase(Phosphotransferase) domain 1"/>
    <property type="match status" value="1"/>
</dbReference>
<keyword evidence="3" id="KW-0418">Kinase</keyword>
<proteinExistence type="predicted"/>
<dbReference type="SUPFAM" id="SSF56112">
    <property type="entry name" value="Protein kinase-like (PK-like)"/>
    <property type="match status" value="1"/>
</dbReference>
<dbReference type="GO" id="GO:0005524">
    <property type="term" value="F:ATP binding"/>
    <property type="evidence" value="ECO:0007669"/>
    <property type="project" value="InterPro"/>
</dbReference>
<organism evidence="3 4">
    <name type="scientific">Sphaerotilus mobilis</name>
    <dbReference type="NCBI Taxonomy" id="47994"/>
    <lineage>
        <taxon>Bacteria</taxon>
        <taxon>Pseudomonadati</taxon>
        <taxon>Pseudomonadota</taxon>
        <taxon>Betaproteobacteria</taxon>
        <taxon>Burkholderiales</taxon>
        <taxon>Sphaerotilaceae</taxon>
        <taxon>Sphaerotilus</taxon>
    </lineage>
</organism>
<dbReference type="InterPro" id="IPR013976">
    <property type="entry name" value="HDOD"/>
</dbReference>
<dbReference type="PANTHER" id="PTHR33525">
    <property type="match status" value="1"/>
</dbReference>
<evidence type="ECO:0000259" key="2">
    <source>
        <dbReference type="PROSITE" id="PS51833"/>
    </source>
</evidence>
<feature type="domain" description="Protein kinase" evidence="1">
    <location>
        <begin position="29"/>
        <end position="283"/>
    </location>
</feature>
<dbReference type="PROSITE" id="PS50011">
    <property type="entry name" value="PROTEIN_KINASE_DOM"/>
    <property type="match status" value="1"/>
</dbReference>
<dbReference type="InterPro" id="IPR052340">
    <property type="entry name" value="RNase_Y/CdgJ"/>
</dbReference>
<dbReference type="AlphaFoldDB" id="A0A4Q7LUY6"/>
<keyword evidence="4" id="KW-1185">Reference proteome</keyword>
<dbReference type="GO" id="GO:0004674">
    <property type="term" value="F:protein serine/threonine kinase activity"/>
    <property type="evidence" value="ECO:0007669"/>
    <property type="project" value="UniProtKB-KW"/>
</dbReference>
<reference evidence="3 4" key="1">
    <citation type="submission" date="2019-02" db="EMBL/GenBank/DDBJ databases">
        <title>Genomic Encyclopedia of Type Strains, Phase IV (KMG-IV): sequencing the most valuable type-strain genomes for metagenomic binning, comparative biology and taxonomic classification.</title>
        <authorList>
            <person name="Goeker M."/>
        </authorList>
    </citation>
    <scope>NUCLEOTIDE SEQUENCE [LARGE SCALE GENOMIC DNA]</scope>
    <source>
        <strain evidence="3 4">DSM 10617</strain>
    </source>
</reference>
<dbReference type="SMART" id="SM00220">
    <property type="entry name" value="S_TKc"/>
    <property type="match status" value="1"/>
</dbReference>
<dbReference type="Proteomes" id="UP000293433">
    <property type="component" value="Unassembled WGS sequence"/>
</dbReference>
<dbReference type="Pfam" id="PF08668">
    <property type="entry name" value="HDOD"/>
    <property type="match status" value="1"/>
</dbReference>
<name>A0A4Q7LUY6_9BURK</name>
<comment type="caution">
    <text evidence="3">The sequence shown here is derived from an EMBL/GenBank/DDBJ whole genome shotgun (WGS) entry which is preliminary data.</text>
</comment>
<keyword evidence="3" id="KW-0723">Serine/threonine-protein kinase</keyword>
<dbReference type="OrthoDB" id="9146420at2"/>
<dbReference type="InterPro" id="IPR000719">
    <property type="entry name" value="Prot_kinase_dom"/>
</dbReference>
<gene>
    <name evidence="3" type="ORF">EV685_0356</name>
</gene>